<keyword evidence="3" id="KW-1185">Reference proteome</keyword>
<keyword evidence="1" id="KW-1133">Transmembrane helix</keyword>
<dbReference type="EMBL" id="BMAW01067047">
    <property type="protein sequence ID" value="GFT57885.1"/>
    <property type="molecule type" value="Genomic_DNA"/>
</dbReference>
<organism evidence="2 3">
    <name type="scientific">Nephila pilipes</name>
    <name type="common">Giant wood spider</name>
    <name type="synonym">Nephila maculata</name>
    <dbReference type="NCBI Taxonomy" id="299642"/>
    <lineage>
        <taxon>Eukaryota</taxon>
        <taxon>Metazoa</taxon>
        <taxon>Ecdysozoa</taxon>
        <taxon>Arthropoda</taxon>
        <taxon>Chelicerata</taxon>
        <taxon>Arachnida</taxon>
        <taxon>Araneae</taxon>
        <taxon>Araneomorphae</taxon>
        <taxon>Entelegynae</taxon>
        <taxon>Araneoidea</taxon>
        <taxon>Nephilidae</taxon>
        <taxon>Nephila</taxon>
    </lineage>
</organism>
<name>A0A8X6PBN3_NEPPI</name>
<proteinExistence type="predicted"/>
<reference evidence="2" key="1">
    <citation type="submission" date="2020-08" db="EMBL/GenBank/DDBJ databases">
        <title>Multicomponent nature underlies the extraordinary mechanical properties of spider dragline silk.</title>
        <authorList>
            <person name="Kono N."/>
            <person name="Nakamura H."/>
            <person name="Mori M."/>
            <person name="Yoshida Y."/>
            <person name="Ohtoshi R."/>
            <person name="Malay A.D."/>
            <person name="Moran D.A.P."/>
            <person name="Tomita M."/>
            <person name="Numata K."/>
            <person name="Arakawa K."/>
        </authorList>
    </citation>
    <scope>NUCLEOTIDE SEQUENCE</scope>
</reference>
<accession>A0A8X6PBN3</accession>
<dbReference type="AlphaFoldDB" id="A0A8X6PBN3"/>
<evidence type="ECO:0000313" key="2">
    <source>
        <dbReference type="EMBL" id="GFT57885.1"/>
    </source>
</evidence>
<gene>
    <name evidence="2" type="ORF">NPIL_7451</name>
</gene>
<evidence type="ECO:0000313" key="3">
    <source>
        <dbReference type="Proteomes" id="UP000887013"/>
    </source>
</evidence>
<dbReference type="Proteomes" id="UP000887013">
    <property type="component" value="Unassembled WGS sequence"/>
</dbReference>
<protein>
    <submittedName>
        <fullName evidence="2">Uncharacterized protein</fullName>
    </submittedName>
</protein>
<feature type="transmembrane region" description="Helical" evidence="1">
    <location>
        <begin position="30"/>
        <end position="49"/>
    </location>
</feature>
<keyword evidence="1" id="KW-0812">Transmembrane</keyword>
<evidence type="ECO:0000256" key="1">
    <source>
        <dbReference type="SAM" id="Phobius"/>
    </source>
</evidence>
<sequence length="121" mass="13579">MRTGPHHVCVAWLPLLRSLSDRQSTVKYWQLTLLLQPYILVAANALAAFAKAKQRQPLACWQNNTSRTASARRAAAPPLLNAPATAKRWQNFFGWRTAWLFALKPAFSRYASPARNAAKTC</sequence>
<comment type="caution">
    <text evidence="2">The sequence shown here is derived from an EMBL/GenBank/DDBJ whole genome shotgun (WGS) entry which is preliminary data.</text>
</comment>
<keyword evidence="1" id="KW-0472">Membrane</keyword>